<dbReference type="AlphaFoldDB" id="A0A3D8M9G1"/>
<gene>
    <name evidence="2" type="ORF">DXV75_06625</name>
</gene>
<evidence type="ECO:0000313" key="2">
    <source>
        <dbReference type="EMBL" id="RDV26657.1"/>
    </source>
</evidence>
<keyword evidence="3" id="KW-1185">Reference proteome</keyword>
<accession>A0A3D8M9G1</accession>
<proteinExistence type="predicted"/>
<dbReference type="EMBL" id="QRHA01000004">
    <property type="protein sequence ID" value="RDV26657.1"/>
    <property type="molecule type" value="Genomic_DNA"/>
</dbReference>
<name>A0A3D8M9G1_9ALTE</name>
<comment type="caution">
    <text evidence="2">The sequence shown here is derived from an EMBL/GenBank/DDBJ whole genome shotgun (WGS) entry which is preliminary data.</text>
</comment>
<keyword evidence="1" id="KW-0732">Signal</keyword>
<evidence type="ECO:0000256" key="1">
    <source>
        <dbReference type="SAM" id="SignalP"/>
    </source>
</evidence>
<evidence type="ECO:0000313" key="3">
    <source>
        <dbReference type="Proteomes" id="UP000256561"/>
    </source>
</evidence>
<dbReference type="OrthoDB" id="4750212at2"/>
<protein>
    <recommendedName>
        <fullName evidence="4">Pilus assembly protein PilP</fullName>
    </recommendedName>
</protein>
<dbReference type="Proteomes" id="UP000256561">
    <property type="component" value="Unassembled WGS sequence"/>
</dbReference>
<evidence type="ECO:0008006" key="4">
    <source>
        <dbReference type="Google" id="ProtNLM"/>
    </source>
</evidence>
<organism evidence="2 3">
    <name type="scientific">Alteromonas aestuariivivens</name>
    <dbReference type="NCBI Taxonomy" id="1938339"/>
    <lineage>
        <taxon>Bacteria</taxon>
        <taxon>Pseudomonadati</taxon>
        <taxon>Pseudomonadota</taxon>
        <taxon>Gammaproteobacteria</taxon>
        <taxon>Alteromonadales</taxon>
        <taxon>Alteromonadaceae</taxon>
        <taxon>Alteromonas/Salinimonas group</taxon>
        <taxon>Alteromonas</taxon>
    </lineage>
</organism>
<feature type="chain" id="PRO_5017533418" description="Pilus assembly protein PilP" evidence="1">
    <location>
        <begin position="21"/>
        <end position="179"/>
    </location>
</feature>
<feature type="signal peptide" evidence="1">
    <location>
        <begin position="1"/>
        <end position="20"/>
    </location>
</feature>
<reference evidence="3" key="1">
    <citation type="submission" date="2018-08" db="EMBL/GenBank/DDBJ databases">
        <authorList>
            <person name="Zhang J."/>
            <person name="Du Z.-J."/>
        </authorList>
    </citation>
    <scope>NUCLEOTIDE SEQUENCE [LARGE SCALE GENOMIC DNA]</scope>
    <source>
        <strain evidence="3">KCTC 52655</strain>
    </source>
</reference>
<dbReference type="RefSeq" id="WP_115592610.1">
    <property type="nucleotide sequence ID" value="NZ_QRHA01000004.1"/>
</dbReference>
<sequence>MKYKALLVCCGLTWCVPAMLNAATLEQSLSQCSAENDSLKRLLCYDRLAESLNQNQLQLQPSKGSENPPVVAVPPKTEAQVNSPKVASSGQEIAFGLEHKQAPKVDQDERLYGKITKLSETPYDKYIITLDNGTVWTQTDSSPLRLKVGDQVYVERGMLGAFYLSTDKVKRRIKVVREE</sequence>